<organism evidence="1 2">
    <name type="scientific">Streptococcus parauberis KRS-02083</name>
    <dbReference type="NCBI Taxonomy" id="1207545"/>
    <lineage>
        <taxon>Bacteria</taxon>
        <taxon>Bacillati</taxon>
        <taxon>Bacillota</taxon>
        <taxon>Bacilli</taxon>
        <taxon>Lactobacillales</taxon>
        <taxon>Streptococcaceae</taxon>
        <taxon>Streptococcus</taxon>
    </lineage>
</organism>
<dbReference type="Proteomes" id="UP000011769">
    <property type="component" value="Unassembled WGS sequence"/>
</dbReference>
<proteinExistence type="predicted"/>
<accession>A0ABN0IQM0</accession>
<gene>
    <name evidence="1" type="ORF">SPJ1_1589</name>
</gene>
<protein>
    <recommendedName>
        <fullName evidence="3">Response regulator</fullName>
    </recommendedName>
</protein>
<evidence type="ECO:0008006" key="3">
    <source>
        <dbReference type="Google" id="ProtNLM"/>
    </source>
</evidence>
<name>A0ABN0IQM0_9STRE</name>
<evidence type="ECO:0000313" key="1">
    <source>
        <dbReference type="EMBL" id="EMG25141.1"/>
    </source>
</evidence>
<evidence type="ECO:0000313" key="2">
    <source>
        <dbReference type="Proteomes" id="UP000011769"/>
    </source>
</evidence>
<keyword evidence="2" id="KW-1185">Reference proteome</keyword>
<reference evidence="1 2" key="1">
    <citation type="journal article" date="2013" name="PLoS ONE">
        <title>Comparative Genomic Characterization of Three Streptococcus parauberis Strains in Fish Pathogen, as Assessed by Wide-Genome Analyses.</title>
        <authorList>
            <person name="Nho S.W."/>
            <person name="Hikima J."/>
            <person name="Park S.B."/>
            <person name="Jang H.B."/>
            <person name="Cha I.S."/>
            <person name="Yasuike M."/>
            <person name="Nakamura Y."/>
            <person name="Fujiwara A."/>
            <person name="Sano M."/>
            <person name="Kanai K."/>
            <person name="Kondo H."/>
            <person name="Hirono I."/>
            <person name="Takeyama H."/>
            <person name="Aoki T."/>
            <person name="Jung T.S."/>
        </authorList>
    </citation>
    <scope>NUCLEOTIDE SEQUENCE [LARGE SCALE GENOMIC DNA]</scope>
    <source>
        <strain evidence="1 2">KRS-02083</strain>
    </source>
</reference>
<sequence>MDDETNIRNLLSSLSHEEFAFRLLKMGIVFMGPFLVKNPDLLILDIMMP</sequence>
<dbReference type="EMBL" id="ALYM01000005">
    <property type="protein sequence ID" value="EMG25141.1"/>
    <property type="molecule type" value="Genomic_DNA"/>
</dbReference>
<comment type="caution">
    <text evidence="1">The sequence shown here is derived from an EMBL/GenBank/DDBJ whole genome shotgun (WGS) entry which is preliminary data.</text>
</comment>